<sequence>MTYKKPKGLLAEPLSSKVCDLSIIFNIAKIYCKVKVIHTLKF</sequence>
<accession>A0A0G1GSK3</accession>
<organism evidence="1 2">
    <name type="scientific">Candidatus Nomurabacteria bacterium GW2011_GWF2_43_24</name>
    <dbReference type="NCBI Taxonomy" id="1618778"/>
    <lineage>
        <taxon>Bacteria</taxon>
        <taxon>Candidatus Nomuraibacteriota</taxon>
    </lineage>
</organism>
<dbReference type="AlphaFoldDB" id="A0A0G1GSK3"/>
<dbReference type="EMBL" id="LCGH01000014">
    <property type="protein sequence ID" value="KKT10347.1"/>
    <property type="molecule type" value="Genomic_DNA"/>
</dbReference>
<evidence type="ECO:0000313" key="1">
    <source>
        <dbReference type="EMBL" id="KKT10347.1"/>
    </source>
</evidence>
<evidence type="ECO:0000313" key="2">
    <source>
        <dbReference type="Proteomes" id="UP000033907"/>
    </source>
</evidence>
<protein>
    <submittedName>
        <fullName evidence="1">Uncharacterized protein</fullName>
    </submittedName>
</protein>
<proteinExistence type="predicted"/>
<gene>
    <name evidence="1" type="ORF">UV91_C0014G0012</name>
</gene>
<comment type="caution">
    <text evidence="1">The sequence shown here is derived from an EMBL/GenBank/DDBJ whole genome shotgun (WGS) entry which is preliminary data.</text>
</comment>
<name>A0A0G1GSK3_9BACT</name>
<reference evidence="1 2" key="1">
    <citation type="journal article" date="2015" name="Nature">
        <title>rRNA introns, odd ribosomes, and small enigmatic genomes across a large radiation of phyla.</title>
        <authorList>
            <person name="Brown C.T."/>
            <person name="Hug L.A."/>
            <person name="Thomas B.C."/>
            <person name="Sharon I."/>
            <person name="Castelle C.J."/>
            <person name="Singh A."/>
            <person name="Wilkins M.J."/>
            <person name="Williams K.H."/>
            <person name="Banfield J.F."/>
        </authorList>
    </citation>
    <scope>NUCLEOTIDE SEQUENCE [LARGE SCALE GENOMIC DNA]</scope>
</reference>
<dbReference type="Proteomes" id="UP000033907">
    <property type="component" value="Unassembled WGS sequence"/>
</dbReference>